<evidence type="ECO:0000313" key="9">
    <source>
        <dbReference type="Proteomes" id="UP001328107"/>
    </source>
</evidence>
<gene>
    <name evidence="8" type="ORF">PMAYCL1PPCAC_16200</name>
</gene>
<comment type="catalytic activity">
    <reaction evidence="1">
        <text>a beta-D-glucosyl-(1&lt;-&gt;1')-N-acylsphing-4-enine + H2O = an N-acylsphing-4-enine + D-glucose</text>
        <dbReference type="Rhea" id="RHEA:13269"/>
        <dbReference type="ChEBI" id="CHEBI:4167"/>
        <dbReference type="ChEBI" id="CHEBI:15377"/>
        <dbReference type="ChEBI" id="CHEBI:22801"/>
        <dbReference type="ChEBI" id="CHEBI:52639"/>
        <dbReference type="EC" id="3.2.1.45"/>
    </reaction>
    <physiologicalReaction direction="left-to-right" evidence="1">
        <dbReference type="Rhea" id="RHEA:13270"/>
    </physiologicalReaction>
</comment>
<protein>
    <recommendedName>
        <fullName evidence="3 6">Glucosylceramidase</fullName>
        <ecNumber evidence="3 6">3.2.1.45</ecNumber>
    </recommendedName>
</protein>
<feature type="domain" description="Glycosyl hydrolase family 30 TIM-barrel" evidence="7">
    <location>
        <begin position="7"/>
        <end position="177"/>
    </location>
</feature>
<keyword evidence="6" id="KW-0443">Lipid metabolism</keyword>
<dbReference type="PRINTS" id="PR00843">
    <property type="entry name" value="GLHYDRLASE30"/>
</dbReference>
<dbReference type="EC" id="3.2.1.45" evidence="3 6"/>
<dbReference type="InterPro" id="IPR001139">
    <property type="entry name" value="Glyco_hydro_30"/>
</dbReference>
<keyword evidence="4" id="KW-0732">Signal</keyword>
<dbReference type="SUPFAM" id="SSF51445">
    <property type="entry name" value="(Trans)glycosidases"/>
    <property type="match status" value="1"/>
</dbReference>
<keyword evidence="6" id="KW-0326">Glycosidase</keyword>
<organism evidence="8 9">
    <name type="scientific">Pristionchus mayeri</name>
    <dbReference type="NCBI Taxonomy" id="1317129"/>
    <lineage>
        <taxon>Eukaryota</taxon>
        <taxon>Metazoa</taxon>
        <taxon>Ecdysozoa</taxon>
        <taxon>Nematoda</taxon>
        <taxon>Chromadorea</taxon>
        <taxon>Rhabditida</taxon>
        <taxon>Rhabditina</taxon>
        <taxon>Diplogasteromorpha</taxon>
        <taxon>Diplogasteroidea</taxon>
        <taxon>Neodiplogasteridae</taxon>
        <taxon>Pristionchus</taxon>
    </lineage>
</organism>
<keyword evidence="9" id="KW-1185">Reference proteome</keyword>
<dbReference type="PANTHER" id="PTHR11069">
    <property type="entry name" value="GLUCOSYLCERAMIDASE"/>
    <property type="match status" value="1"/>
</dbReference>
<dbReference type="Gene3D" id="3.20.20.80">
    <property type="entry name" value="Glycosidases"/>
    <property type="match status" value="1"/>
</dbReference>
<keyword evidence="6" id="KW-0746">Sphingolipid metabolism</keyword>
<sequence length="179" mass="19775">INLTHGNIRLFSSPWSAPAWMKTSGKMAGPGEVLPNLKATWANYYVRFFEEYLARGVSFWATTVQNEPLTTYAPFWQWQATNWNATGEANFVANYLGPALAASAAARNVTIISMDDSRLYLREWADVVFSNPVASSYISGVAVHWYFDAVAPAELLSATHFAHPDKFILATEVSANSSS</sequence>
<evidence type="ECO:0000259" key="7">
    <source>
        <dbReference type="Pfam" id="PF02055"/>
    </source>
</evidence>
<feature type="non-terminal residue" evidence="8">
    <location>
        <position position="1"/>
    </location>
</feature>
<feature type="non-terminal residue" evidence="8">
    <location>
        <position position="179"/>
    </location>
</feature>
<comment type="caution">
    <text evidence="8">The sequence shown here is derived from an EMBL/GenBank/DDBJ whole genome shotgun (WGS) entry which is preliminary data.</text>
</comment>
<evidence type="ECO:0000256" key="4">
    <source>
        <dbReference type="ARBA" id="ARBA00022729"/>
    </source>
</evidence>
<dbReference type="GO" id="GO:0004348">
    <property type="term" value="F:glucosylceramidase activity"/>
    <property type="evidence" value="ECO:0007669"/>
    <property type="project" value="UniProtKB-EC"/>
</dbReference>
<comment type="similarity">
    <text evidence="2 6">Belongs to the glycosyl hydrolase 30 family.</text>
</comment>
<dbReference type="EMBL" id="BTRK01000004">
    <property type="protein sequence ID" value="GMR46005.1"/>
    <property type="molecule type" value="Genomic_DNA"/>
</dbReference>
<dbReference type="Proteomes" id="UP001328107">
    <property type="component" value="Unassembled WGS sequence"/>
</dbReference>
<evidence type="ECO:0000313" key="8">
    <source>
        <dbReference type="EMBL" id="GMR46005.1"/>
    </source>
</evidence>
<evidence type="ECO:0000256" key="2">
    <source>
        <dbReference type="ARBA" id="ARBA00005382"/>
    </source>
</evidence>
<dbReference type="AlphaFoldDB" id="A0AAN5HZ02"/>
<keyword evidence="5 6" id="KW-0378">Hydrolase</keyword>
<evidence type="ECO:0000256" key="1">
    <source>
        <dbReference type="ARBA" id="ARBA00001013"/>
    </source>
</evidence>
<dbReference type="InterPro" id="IPR017853">
    <property type="entry name" value="GH"/>
</dbReference>
<evidence type="ECO:0000256" key="3">
    <source>
        <dbReference type="ARBA" id="ARBA00012658"/>
    </source>
</evidence>
<dbReference type="GO" id="GO:0016020">
    <property type="term" value="C:membrane"/>
    <property type="evidence" value="ECO:0007669"/>
    <property type="project" value="GOC"/>
</dbReference>
<proteinExistence type="inferred from homology"/>
<reference evidence="9" key="1">
    <citation type="submission" date="2022-10" db="EMBL/GenBank/DDBJ databases">
        <title>Genome assembly of Pristionchus species.</title>
        <authorList>
            <person name="Yoshida K."/>
            <person name="Sommer R.J."/>
        </authorList>
    </citation>
    <scope>NUCLEOTIDE SEQUENCE [LARGE SCALE GENOMIC DNA]</scope>
    <source>
        <strain evidence="9">RS5460</strain>
    </source>
</reference>
<dbReference type="Pfam" id="PF02055">
    <property type="entry name" value="Glyco_hydro_30"/>
    <property type="match status" value="1"/>
</dbReference>
<name>A0AAN5HZ02_9BILA</name>
<evidence type="ECO:0000256" key="5">
    <source>
        <dbReference type="ARBA" id="ARBA00022801"/>
    </source>
</evidence>
<dbReference type="GO" id="GO:0006680">
    <property type="term" value="P:glucosylceramide catabolic process"/>
    <property type="evidence" value="ECO:0007669"/>
    <property type="project" value="TreeGrafter"/>
</dbReference>
<evidence type="ECO:0000256" key="6">
    <source>
        <dbReference type="RuleBase" id="RU361188"/>
    </source>
</evidence>
<dbReference type="PANTHER" id="PTHR11069:SF23">
    <property type="entry name" value="LYSOSOMAL ACID GLUCOSYLCERAMIDASE"/>
    <property type="match status" value="1"/>
</dbReference>
<dbReference type="InterPro" id="IPR033453">
    <property type="entry name" value="Glyco_hydro_30_TIM-barrel"/>
</dbReference>
<accession>A0AAN5HZ02</accession>